<dbReference type="Gene3D" id="1.10.8.260">
    <property type="entry name" value="HI0933 insert domain-like"/>
    <property type="match status" value="1"/>
</dbReference>
<dbReference type="Pfam" id="PF03486">
    <property type="entry name" value="HI0933_like"/>
    <property type="match status" value="1"/>
</dbReference>
<dbReference type="SUPFAM" id="SSF160996">
    <property type="entry name" value="HI0933 insert domain-like"/>
    <property type="match status" value="1"/>
</dbReference>
<dbReference type="Gene3D" id="2.40.30.10">
    <property type="entry name" value="Translation factors"/>
    <property type="match status" value="1"/>
</dbReference>
<feature type="domain" description="RsdA/BaiN/AoA(So)-like Rossmann fold-like" evidence="5">
    <location>
        <begin position="4"/>
        <end position="406"/>
    </location>
</feature>
<dbReference type="STRING" id="1122189.SAMN02745165_03332"/>
<dbReference type="SUPFAM" id="SSF51905">
    <property type="entry name" value="FAD/NAD(P)-binding domain"/>
    <property type="match status" value="1"/>
</dbReference>
<evidence type="ECO:0000313" key="8">
    <source>
        <dbReference type="Proteomes" id="UP000184171"/>
    </source>
</evidence>
<evidence type="ECO:0000259" key="6">
    <source>
        <dbReference type="Pfam" id="PF22780"/>
    </source>
</evidence>
<dbReference type="RefSeq" id="WP_072909863.1">
    <property type="nucleotide sequence ID" value="NZ_FQZT01000019.1"/>
</dbReference>
<dbReference type="AlphaFoldDB" id="A0A1M6MM00"/>
<dbReference type="Pfam" id="PF22780">
    <property type="entry name" value="HI0933_like_1st"/>
    <property type="match status" value="1"/>
</dbReference>
<dbReference type="InterPro" id="IPR023166">
    <property type="entry name" value="BaiN-like_dom_sf"/>
</dbReference>
<evidence type="ECO:0000256" key="3">
    <source>
        <dbReference type="ARBA" id="ARBA00022827"/>
    </source>
</evidence>
<evidence type="ECO:0000313" key="7">
    <source>
        <dbReference type="EMBL" id="SHJ84525.1"/>
    </source>
</evidence>
<dbReference type="InterPro" id="IPR036188">
    <property type="entry name" value="FAD/NAD-bd_sf"/>
</dbReference>
<dbReference type="Proteomes" id="UP000184171">
    <property type="component" value="Unassembled WGS sequence"/>
</dbReference>
<comment type="cofactor">
    <cofactor evidence="1">
        <name>FAD</name>
        <dbReference type="ChEBI" id="CHEBI:57692"/>
    </cofactor>
</comment>
<keyword evidence="3" id="KW-0274">FAD</keyword>
<name>A0A1M6MM00_MALRU</name>
<evidence type="ECO:0000256" key="1">
    <source>
        <dbReference type="ARBA" id="ARBA00001974"/>
    </source>
</evidence>
<keyword evidence="2" id="KW-0285">Flavoprotein</keyword>
<keyword evidence="4" id="KW-1133">Transmembrane helix</keyword>
<dbReference type="PANTHER" id="PTHR42887">
    <property type="entry name" value="OS12G0638800 PROTEIN"/>
    <property type="match status" value="1"/>
</dbReference>
<evidence type="ECO:0000256" key="2">
    <source>
        <dbReference type="ARBA" id="ARBA00022630"/>
    </source>
</evidence>
<evidence type="ECO:0000256" key="4">
    <source>
        <dbReference type="SAM" id="Phobius"/>
    </source>
</evidence>
<dbReference type="InterPro" id="IPR055178">
    <property type="entry name" value="RsdA/BaiN/AoA(So)-like_dom"/>
</dbReference>
<reference evidence="7 8" key="1">
    <citation type="submission" date="2016-11" db="EMBL/GenBank/DDBJ databases">
        <authorList>
            <person name="Jaros S."/>
            <person name="Januszkiewicz K."/>
            <person name="Wedrychowicz H."/>
        </authorList>
    </citation>
    <scope>NUCLEOTIDE SEQUENCE [LARGE SCALE GENOMIC DNA]</scope>
    <source>
        <strain evidence="7 8">DSM 5091</strain>
    </source>
</reference>
<dbReference type="PRINTS" id="PR00411">
    <property type="entry name" value="PNDRDTASEI"/>
</dbReference>
<protein>
    <recommendedName>
        <fullName evidence="9">Flavoprotein, HI0933 family</fullName>
    </recommendedName>
</protein>
<keyword evidence="8" id="KW-1185">Reference proteome</keyword>
<proteinExistence type="predicted"/>
<dbReference type="PANTHER" id="PTHR42887:SF2">
    <property type="entry name" value="OS12G0638800 PROTEIN"/>
    <property type="match status" value="1"/>
</dbReference>
<evidence type="ECO:0000259" key="5">
    <source>
        <dbReference type="Pfam" id="PF03486"/>
    </source>
</evidence>
<dbReference type="EMBL" id="FQZT01000019">
    <property type="protein sequence ID" value="SHJ84525.1"/>
    <property type="molecule type" value="Genomic_DNA"/>
</dbReference>
<dbReference type="NCBIfam" id="TIGR00275">
    <property type="entry name" value="aminoacetone oxidase family FAD-binding enzyme"/>
    <property type="match status" value="1"/>
</dbReference>
<dbReference type="InterPro" id="IPR057661">
    <property type="entry name" value="RsdA/BaiN/AoA(So)_Rossmann"/>
</dbReference>
<sequence length="416" mass="45396">MKYDLIVIGGGPAGMFAAGFAALNGAQVLLLEKNRRCGAKVLITGKGRCNITNSENEPLRFVEHFGRQGKALLTALYAFSVEDTIDFFEQRGLKLQIERGGRVFPAGGGAVEVQKLLQRFVVDSGVELLCDCEVKGFVTTGQQIDAVQTDRGDFVAAQYLIATGGLSYPETGCTGDGYDWAQQFGHKLVEPQAALMPLTLAEDWTGDCCDLNLKNVKLTAKREGRSIAERFGEAFFTRNGIGGPIVLDMSPEVRDALKKGAVTLHLDLKPAVENELFDKRLQREFAELSNKDFRNSLGKLLPKSMIPLFIELSEIDPYKKCHSITRGERKKLLDLFKDLTLHVTGHEGMKKAIVTSGGVSLKDIDMRTMRSKKVDNLYFAGEVIDLDGPTGGFNLQVCWSTGYLAGVSAAAAAMEA</sequence>
<dbReference type="InterPro" id="IPR004792">
    <property type="entry name" value="BaiN-like"/>
</dbReference>
<dbReference type="Gene3D" id="3.50.50.60">
    <property type="entry name" value="FAD/NAD(P)-binding domain"/>
    <property type="match status" value="1"/>
</dbReference>
<keyword evidence="4" id="KW-0472">Membrane</keyword>
<keyword evidence="4" id="KW-0812">Transmembrane</keyword>
<dbReference type="OrthoDB" id="9773233at2"/>
<organism evidence="7 8">
    <name type="scientific">Malonomonas rubra DSM 5091</name>
    <dbReference type="NCBI Taxonomy" id="1122189"/>
    <lineage>
        <taxon>Bacteria</taxon>
        <taxon>Pseudomonadati</taxon>
        <taxon>Thermodesulfobacteriota</taxon>
        <taxon>Desulfuromonadia</taxon>
        <taxon>Desulfuromonadales</taxon>
        <taxon>Geopsychrobacteraceae</taxon>
        <taxon>Malonomonas</taxon>
    </lineage>
</organism>
<accession>A0A1M6MM00</accession>
<feature type="domain" description="RsdA/BaiN/AoA(So)-like insert" evidence="6">
    <location>
        <begin position="192"/>
        <end position="354"/>
    </location>
</feature>
<feature type="transmembrane region" description="Helical" evidence="4">
    <location>
        <begin position="6"/>
        <end position="31"/>
    </location>
</feature>
<gene>
    <name evidence="7" type="ORF">SAMN02745165_03332</name>
</gene>
<evidence type="ECO:0008006" key="9">
    <source>
        <dbReference type="Google" id="ProtNLM"/>
    </source>
</evidence>